<evidence type="ECO:0000256" key="1">
    <source>
        <dbReference type="SAM" id="MobiDB-lite"/>
    </source>
</evidence>
<feature type="region of interest" description="Disordered" evidence="1">
    <location>
        <begin position="1"/>
        <end position="37"/>
    </location>
</feature>
<organism evidence="3 4">
    <name type="scientific">Trichomonas vaginalis (strain ATCC PRA-98 / G3)</name>
    <dbReference type="NCBI Taxonomy" id="412133"/>
    <lineage>
        <taxon>Eukaryota</taxon>
        <taxon>Metamonada</taxon>
        <taxon>Parabasalia</taxon>
        <taxon>Trichomonadida</taxon>
        <taxon>Trichomonadidae</taxon>
        <taxon>Trichomonas</taxon>
    </lineage>
</organism>
<evidence type="ECO:0000313" key="4">
    <source>
        <dbReference type="Proteomes" id="UP000001542"/>
    </source>
</evidence>
<reference evidence="3" key="1">
    <citation type="submission" date="2006-10" db="EMBL/GenBank/DDBJ databases">
        <authorList>
            <person name="Amadeo P."/>
            <person name="Zhao Q."/>
            <person name="Wortman J."/>
            <person name="Fraser-Liggett C."/>
            <person name="Carlton J."/>
        </authorList>
    </citation>
    <scope>NUCLEOTIDE SEQUENCE</scope>
    <source>
        <strain evidence="3">G3</strain>
    </source>
</reference>
<proteinExistence type="predicted"/>
<dbReference type="InParanoid" id="A2EX50"/>
<feature type="compositionally biased region" description="Low complexity" evidence="1">
    <location>
        <begin position="84"/>
        <end position="93"/>
    </location>
</feature>
<dbReference type="VEuPathDB" id="TrichDB:TVAG_369980"/>
<evidence type="ECO:0000313" key="3">
    <source>
        <dbReference type="EMBL" id="EAY02770.1"/>
    </source>
</evidence>
<protein>
    <submittedName>
        <fullName evidence="3">Uncharacterized protein</fullName>
    </submittedName>
</protein>
<feature type="transmembrane region" description="Helical" evidence="2">
    <location>
        <begin position="162"/>
        <end position="182"/>
    </location>
</feature>
<dbReference type="SMR" id="A2EX50"/>
<keyword evidence="4" id="KW-1185">Reference proteome</keyword>
<keyword evidence="2" id="KW-0812">Transmembrane</keyword>
<dbReference type="EMBL" id="DS113525">
    <property type="protein sequence ID" value="EAY02770.1"/>
    <property type="molecule type" value="Genomic_DNA"/>
</dbReference>
<keyword evidence="2" id="KW-0472">Membrane</keyword>
<feature type="compositionally biased region" description="Basic and acidic residues" evidence="1">
    <location>
        <begin position="73"/>
        <end position="83"/>
    </location>
</feature>
<dbReference type="RefSeq" id="XP_001314993.1">
    <property type="nucleotide sequence ID" value="XM_001314958.1"/>
</dbReference>
<gene>
    <name evidence="3" type="ORF">TVAG_369980</name>
</gene>
<dbReference type="AlphaFoldDB" id="A2EX50"/>
<dbReference type="VEuPathDB" id="TrichDB:TVAGG3_0860060"/>
<feature type="region of interest" description="Disordered" evidence="1">
    <location>
        <begin position="52"/>
        <end position="125"/>
    </location>
</feature>
<reference evidence="3" key="2">
    <citation type="journal article" date="2007" name="Science">
        <title>Draft genome sequence of the sexually transmitted pathogen Trichomonas vaginalis.</title>
        <authorList>
            <person name="Carlton J.M."/>
            <person name="Hirt R.P."/>
            <person name="Silva J.C."/>
            <person name="Delcher A.L."/>
            <person name="Schatz M."/>
            <person name="Zhao Q."/>
            <person name="Wortman J.R."/>
            <person name="Bidwell S.L."/>
            <person name="Alsmark U.C.M."/>
            <person name="Besteiro S."/>
            <person name="Sicheritz-Ponten T."/>
            <person name="Noel C.J."/>
            <person name="Dacks J.B."/>
            <person name="Foster P.G."/>
            <person name="Simillion C."/>
            <person name="Van de Peer Y."/>
            <person name="Miranda-Saavedra D."/>
            <person name="Barton G.J."/>
            <person name="Westrop G.D."/>
            <person name="Mueller S."/>
            <person name="Dessi D."/>
            <person name="Fiori P.L."/>
            <person name="Ren Q."/>
            <person name="Paulsen I."/>
            <person name="Zhang H."/>
            <person name="Bastida-Corcuera F.D."/>
            <person name="Simoes-Barbosa A."/>
            <person name="Brown M.T."/>
            <person name="Hayes R.D."/>
            <person name="Mukherjee M."/>
            <person name="Okumura C.Y."/>
            <person name="Schneider R."/>
            <person name="Smith A.J."/>
            <person name="Vanacova S."/>
            <person name="Villalvazo M."/>
            <person name="Haas B.J."/>
            <person name="Pertea M."/>
            <person name="Feldblyum T.V."/>
            <person name="Utterback T.R."/>
            <person name="Shu C.L."/>
            <person name="Osoegawa K."/>
            <person name="de Jong P.J."/>
            <person name="Hrdy I."/>
            <person name="Horvathova L."/>
            <person name="Zubacova Z."/>
            <person name="Dolezal P."/>
            <person name="Malik S.B."/>
            <person name="Logsdon J.M. Jr."/>
            <person name="Henze K."/>
            <person name="Gupta A."/>
            <person name="Wang C.C."/>
            <person name="Dunne R.L."/>
            <person name="Upcroft J.A."/>
            <person name="Upcroft P."/>
            <person name="White O."/>
            <person name="Salzberg S.L."/>
            <person name="Tang P."/>
            <person name="Chiu C.-H."/>
            <person name="Lee Y.-S."/>
            <person name="Embley T.M."/>
            <person name="Coombs G.H."/>
            <person name="Mottram J.C."/>
            <person name="Tachezy J."/>
            <person name="Fraser-Liggett C.M."/>
            <person name="Johnson P.J."/>
        </authorList>
    </citation>
    <scope>NUCLEOTIDE SEQUENCE [LARGE SCALE GENOMIC DNA]</scope>
    <source>
        <strain evidence="3">G3</strain>
    </source>
</reference>
<dbReference type="KEGG" id="tva:4760610"/>
<keyword evidence="2" id="KW-1133">Transmembrane helix</keyword>
<accession>A2EX50</accession>
<sequence length="187" mass="21317">MEAAKEAADQTAPEGVPVEVLQRFTEPDIPPVHEQMADSPIKVFWKNLERLQPAKPVKENKPNDQLQNEDENKEGSENNKDNSQDQSNANNENADNEPEVNEVRSRDIELEDENNTGDSTNTPIVSLNSTAADRELLEEIKAEKRRIKAEINEQNQEKLNSFYNKFWGIFSVVAFFGVIIFCKDEKK</sequence>
<evidence type="ECO:0000256" key="2">
    <source>
        <dbReference type="SAM" id="Phobius"/>
    </source>
</evidence>
<feature type="compositionally biased region" description="Polar residues" evidence="1">
    <location>
        <begin position="116"/>
        <end position="125"/>
    </location>
</feature>
<dbReference type="Proteomes" id="UP000001542">
    <property type="component" value="Unassembled WGS sequence"/>
</dbReference>
<name>A2EX50_TRIV3</name>